<feature type="transmembrane region" description="Helical" evidence="3">
    <location>
        <begin position="273"/>
        <end position="295"/>
    </location>
</feature>
<evidence type="ECO:0000313" key="6">
    <source>
        <dbReference type="Proteomes" id="UP000295280"/>
    </source>
</evidence>
<keyword evidence="3" id="KW-0472">Membrane</keyword>
<keyword evidence="6" id="KW-1185">Reference proteome</keyword>
<protein>
    <submittedName>
        <fullName evidence="5">Acyltransferase</fullName>
    </submittedName>
</protein>
<feature type="transmembrane region" description="Helical" evidence="3">
    <location>
        <begin position="315"/>
        <end position="335"/>
    </location>
</feature>
<dbReference type="InterPro" id="IPR002656">
    <property type="entry name" value="Acyl_transf_3_dom"/>
</dbReference>
<feature type="transmembrane region" description="Helical" evidence="3">
    <location>
        <begin position="58"/>
        <end position="86"/>
    </location>
</feature>
<dbReference type="EMBL" id="SCWD01000001">
    <property type="protein sequence ID" value="TDM03850.1"/>
    <property type="molecule type" value="Genomic_DNA"/>
</dbReference>
<keyword evidence="5" id="KW-0808">Transferase</keyword>
<feature type="transmembrane region" description="Helical" evidence="3">
    <location>
        <begin position="347"/>
        <end position="368"/>
    </location>
</feature>
<feature type="transmembrane region" description="Helical" evidence="3">
    <location>
        <begin position="175"/>
        <end position="192"/>
    </location>
</feature>
<name>A0A9Q8CJU2_9STAP</name>
<comment type="caution">
    <text evidence="5">The sequence shown here is derived from an EMBL/GenBank/DDBJ whole genome shotgun (WGS) entry which is preliminary data.</text>
</comment>
<evidence type="ECO:0000256" key="3">
    <source>
        <dbReference type="SAM" id="Phobius"/>
    </source>
</evidence>
<dbReference type="OrthoDB" id="9796461at2"/>
<evidence type="ECO:0000313" key="5">
    <source>
        <dbReference type="EMBL" id="TDM03850.1"/>
    </source>
</evidence>
<reference evidence="5 6" key="1">
    <citation type="submission" date="2019-01" db="EMBL/GenBank/DDBJ databases">
        <title>Draft genome sequences of the type strains of six Macrococcus species.</title>
        <authorList>
            <person name="Mazhar S."/>
            <person name="Altermann E."/>
            <person name="Hill C."/>
            <person name="Mcauliffe O."/>
        </authorList>
    </citation>
    <scope>NUCLEOTIDE SEQUENCE [LARGE SCALE GENOMIC DNA]</scope>
    <source>
        <strain evidence="5 6">ATCC 51828</strain>
    </source>
</reference>
<feature type="transmembrane region" description="Helical" evidence="3">
    <location>
        <begin position="204"/>
        <end position="231"/>
    </location>
</feature>
<feature type="transmembrane region" description="Helical" evidence="3">
    <location>
        <begin position="20"/>
        <end position="38"/>
    </location>
</feature>
<comment type="subcellular location">
    <subcellularLocation>
        <location evidence="1">Membrane</location>
    </subcellularLocation>
</comment>
<keyword evidence="3" id="KW-0812">Transmembrane</keyword>
<evidence type="ECO:0000259" key="4">
    <source>
        <dbReference type="Pfam" id="PF01757"/>
    </source>
</evidence>
<evidence type="ECO:0000256" key="2">
    <source>
        <dbReference type="ARBA" id="ARBA00007400"/>
    </source>
</evidence>
<dbReference type="Pfam" id="PF01757">
    <property type="entry name" value="Acyl_transf_3"/>
    <property type="match status" value="1"/>
</dbReference>
<dbReference type="RefSeq" id="WP_133416713.1">
    <property type="nucleotide sequence ID" value="NZ_SCWD01000001.1"/>
</dbReference>
<gene>
    <name evidence="5" type="ORF">ERX40_01410</name>
</gene>
<dbReference type="AlphaFoldDB" id="A0A9Q8CJU2"/>
<keyword evidence="5" id="KW-0012">Acyltransferase</keyword>
<keyword evidence="3" id="KW-1133">Transmembrane helix</keyword>
<dbReference type="GO" id="GO:0016747">
    <property type="term" value="F:acyltransferase activity, transferring groups other than amino-acyl groups"/>
    <property type="evidence" value="ECO:0007669"/>
    <property type="project" value="InterPro"/>
</dbReference>
<sequence length="384" mass="44565">MNLKRNFEKVNDLFTAQLSLHLDFIRGIAAILVLISHIRNTFFVGYDDVTNQNVIQFILFSITGIGHQAVIIFFVLSGFFISNSVLKSVMTCRFTWQNYLINRLTRLYIVLIPALLIGGIVDTIGKAYFNYHFLDYQLESRLNIQTLLINLLFLQKGIPETFGTNGPLWSLSYEFWYYILFPLSLFVLTSDISKKMKSIYTTLIIMIFALIGIKIGLYYLIWLLGFLLLVLPPLPIRRVRTKKILVIVSLMSFIFSLIVGRMSLIGVAFLDDIIVAIPFTFFLYCLIHCMDSTHYSSKLVCYYNQTAKIISGFSYTLYLIHYPIIMFMFAVHCSWGGERMQPSMKLYLISIVFSMWLMILAYFISLVTEEKTDVVKEWMRTILK</sequence>
<feature type="transmembrane region" description="Helical" evidence="3">
    <location>
        <begin position="243"/>
        <end position="261"/>
    </location>
</feature>
<comment type="similarity">
    <text evidence="2">Belongs to the acyltransferase 3 family.</text>
</comment>
<feature type="domain" description="Acyltransferase 3" evidence="4">
    <location>
        <begin position="22"/>
        <end position="362"/>
    </location>
</feature>
<evidence type="ECO:0000256" key="1">
    <source>
        <dbReference type="ARBA" id="ARBA00004370"/>
    </source>
</evidence>
<dbReference type="InterPro" id="IPR050879">
    <property type="entry name" value="Acyltransferase_3"/>
</dbReference>
<feature type="transmembrane region" description="Helical" evidence="3">
    <location>
        <begin position="107"/>
        <end position="129"/>
    </location>
</feature>
<accession>A0A9Q8CJU2</accession>
<dbReference type="Proteomes" id="UP000295280">
    <property type="component" value="Unassembled WGS sequence"/>
</dbReference>
<proteinExistence type="inferred from homology"/>
<organism evidence="5 6">
    <name type="scientific">Macrococcus carouselicus</name>
    <dbReference type="NCBI Taxonomy" id="69969"/>
    <lineage>
        <taxon>Bacteria</taxon>
        <taxon>Bacillati</taxon>
        <taxon>Bacillota</taxon>
        <taxon>Bacilli</taxon>
        <taxon>Bacillales</taxon>
        <taxon>Staphylococcaceae</taxon>
        <taxon>Macrococcus</taxon>
    </lineage>
</organism>
<dbReference type="PANTHER" id="PTHR23028">
    <property type="entry name" value="ACETYLTRANSFERASE"/>
    <property type="match status" value="1"/>
</dbReference>